<feature type="transmembrane region" description="Helical" evidence="1">
    <location>
        <begin position="75"/>
        <end position="93"/>
    </location>
</feature>
<keyword evidence="1" id="KW-0812">Transmembrane</keyword>
<feature type="transmembrane region" description="Helical" evidence="1">
    <location>
        <begin position="314"/>
        <end position="335"/>
    </location>
</feature>
<evidence type="ECO:0000313" key="3">
    <source>
        <dbReference type="EMBL" id="AZG36275.1"/>
    </source>
</evidence>
<sequence length="366" mass="42138">MLSEVDMINRTIYIDVAKGISITLVAIFHSNLKSFFPEIIEPMALFRLPLFFFLSGVFFSYSISPKAFIFKKAEALLKPYFSVLFMLFFFSVISQDDNLISQLKGIFYGNGNTIRWVPLWFLTHLFSVYCFSYFIFRFTRFNALSYYNKSILLLIFLFSGSLLIGMVSDSDLTIFNSLIKLPELPFSIDIILITSVYFISGFLLKDKIINFSPNTYLFILSIIIFICIISFSEAHTDLNKRLYKVPTLATLGAACGIYFILSVSWFIAKNKALMRIPLALGSSSLYILIFHKWIEYNAYSYAYGYTSKSTADNIIFLTSLAILAFLLSISIPLLIKWVVNRNAILALFFFPFKTNPLLQRTFYSHR</sequence>
<feature type="transmembrane region" description="Helical" evidence="1">
    <location>
        <begin position="146"/>
        <end position="166"/>
    </location>
</feature>
<organism evidence="3 4">
    <name type="scientific">Shewanella psychromarinicola</name>
    <dbReference type="NCBI Taxonomy" id="2487742"/>
    <lineage>
        <taxon>Bacteria</taxon>
        <taxon>Pseudomonadati</taxon>
        <taxon>Pseudomonadota</taxon>
        <taxon>Gammaproteobacteria</taxon>
        <taxon>Alteromonadales</taxon>
        <taxon>Shewanellaceae</taxon>
        <taxon>Shewanella</taxon>
    </lineage>
</organism>
<feature type="transmembrane region" description="Helical" evidence="1">
    <location>
        <begin position="216"/>
        <end position="235"/>
    </location>
</feature>
<dbReference type="PANTHER" id="PTHR37312">
    <property type="entry name" value="MEMBRANE-BOUND ACYLTRANSFERASE YKRP-RELATED"/>
    <property type="match status" value="1"/>
</dbReference>
<dbReference type="Proteomes" id="UP000273778">
    <property type="component" value="Chromosome"/>
</dbReference>
<dbReference type="InterPro" id="IPR052734">
    <property type="entry name" value="Nod_factor_acetyltransferase"/>
</dbReference>
<feature type="transmembrane region" description="Helical" evidence="1">
    <location>
        <begin position="12"/>
        <end position="32"/>
    </location>
</feature>
<dbReference type="InterPro" id="IPR002656">
    <property type="entry name" value="Acyl_transf_3_dom"/>
</dbReference>
<feature type="transmembrane region" description="Helical" evidence="1">
    <location>
        <begin position="113"/>
        <end position="134"/>
    </location>
</feature>
<evidence type="ECO:0000259" key="2">
    <source>
        <dbReference type="Pfam" id="PF01757"/>
    </source>
</evidence>
<feature type="domain" description="Acyltransferase 3" evidence="2">
    <location>
        <begin position="12"/>
        <end position="331"/>
    </location>
</feature>
<keyword evidence="1" id="KW-0472">Membrane</keyword>
<evidence type="ECO:0000313" key="4">
    <source>
        <dbReference type="Proteomes" id="UP000273778"/>
    </source>
</evidence>
<dbReference type="EMBL" id="CP034073">
    <property type="protein sequence ID" value="AZG36275.1"/>
    <property type="molecule type" value="Genomic_DNA"/>
</dbReference>
<keyword evidence="3" id="KW-0808">Transferase</keyword>
<reference evidence="3 4" key="1">
    <citation type="submission" date="2018-11" db="EMBL/GenBank/DDBJ databases">
        <title>Shewanella sp. M2.</title>
        <authorList>
            <person name="Hwang Y.J."/>
            <person name="Hwang C.Y."/>
        </authorList>
    </citation>
    <scope>NUCLEOTIDE SEQUENCE [LARGE SCALE GENOMIC DNA]</scope>
    <source>
        <strain evidence="3 4">M2</strain>
    </source>
</reference>
<dbReference type="RefSeq" id="WP_124013729.1">
    <property type="nucleotide sequence ID" value="NZ_CP034073.1"/>
</dbReference>
<protein>
    <submittedName>
        <fullName evidence="3">Acyltransferase</fullName>
    </submittedName>
</protein>
<proteinExistence type="predicted"/>
<feature type="transmembrane region" description="Helical" evidence="1">
    <location>
        <begin position="44"/>
        <end position="63"/>
    </location>
</feature>
<keyword evidence="1" id="KW-1133">Transmembrane helix</keyword>
<feature type="transmembrane region" description="Helical" evidence="1">
    <location>
        <begin position="275"/>
        <end position="294"/>
    </location>
</feature>
<feature type="transmembrane region" description="Helical" evidence="1">
    <location>
        <begin position="186"/>
        <end position="204"/>
    </location>
</feature>
<name>A0ABM7C213_9GAMM</name>
<dbReference type="GO" id="GO:0016746">
    <property type="term" value="F:acyltransferase activity"/>
    <property type="evidence" value="ECO:0007669"/>
    <property type="project" value="UniProtKB-KW"/>
</dbReference>
<feature type="transmembrane region" description="Helical" evidence="1">
    <location>
        <begin position="247"/>
        <end position="268"/>
    </location>
</feature>
<dbReference type="PANTHER" id="PTHR37312:SF1">
    <property type="entry name" value="MEMBRANE-BOUND ACYLTRANSFERASE YKRP-RELATED"/>
    <property type="match status" value="1"/>
</dbReference>
<keyword evidence="4" id="KW-1185">Reference proteome</keyword>
<keyword evidence="3" id="KW-0012">Acyltransferase</keyword>
<dbReference type="Pfam" id="PF01757">
    <property type="entry name" value="Acyl_transf_3"/>
    <property type="match status" value="1"/>
</dbReference>
<gene>
    <name evidence="3" type="ORF">EGC80_16255</name>
</gene>
<accession>A0ABM7C213</accession>
<evidence type="ECO:0000256" key="1">
    <source>
        <dbReference type="SAM" id="Phobius"/>
    </source>
</evidence>